<feature type="region of interest" description="Disordered" evidence="1">
    <location>
        <begin position="1"/>
        <end position="104"/>
    </location>
</feature>
<evidence type="ECO:0000256" key="1">
    <source>
        <dbReference type="SAM" id="MobiDB-lite"/>
    </source>
</evidence>
<feature type="compositionally biased region" description="Basic and acidic residues" evidence="1">
    <location>
        <begin position="58"/>
        <end position="72"/>
    </location>
</feature>
<dbReference type="EMBL" id="KB644409">
    <property type="protein sequence ID" value="EPS26424.1"/>
    <property type="molecule type" value="Genomic_DNA"/>
</dbReference>
<dbReference type="HOGENOM" id="CLU_107705_1_0_1"/>
<feature type="compositionally biased region" description="Basic and acidic residues" evidence="1">
    <location>
        <begin position="88"/>
        <end position="98"/>
    </location>
</feature>
<keyword evidence="3" id="KW-1185">Reference proteome</keyword>
<evidence type="ECO:0000313" key="3">
    <source>
        <dbReference type="Proteomes" id="UP000019376"/>
    </source>
</evidence>
<dbReference type="InterPro" id="IPR018824">
    <property type="entry name" value="Conidiation-specific_6"/>
</dbReference>
<dbReference type="GO" id="GO:0005737">
    <property type="term" value="C:cytoplasm"/>
    <property type="evidence" value="ECO:0007669"/>
    <property type="project" value="TreeGrafter"/>
</dbReference>
<name>S7Z8B4_PENO1</name>
<accession>S7Z8B4</accession>
<dbReference type="PANTHER" id="PTHR36576">
    <property type="entry name" value="UPF0654 PROTEIN C11D3.01C-RELATED"/>
    <property type="match status" value="1"/>
</dbReference>
<organism evidence="2 3">
    <name type="scientific">Penicillium oxalicum (strain 114-2 / CGMCC 5302)</name>
    <name type="common">Penicillium decumbens</name>
    <dbReference type="NCBI Taxonomy" id="933388"/>
    <lineage>
        <taxon>Eukaryota</taxon>
        <taxon>Fungi</taxon>
        <taxon>Dikarya</taxon>
        <taxon>Ascomycota</taxon>
        <taxon>Pezizomycotina</taxon>
        <taxon>Eurotiomycetes</taxon>
        <taxon>Eurotiomycetidae</taxon>
        <taxon>Eurotiales</taxon>
        <taxon>Aspergillaceae</taxon>
        <taxon>Penicillium</taxon>
    </lineage>
</organism>
<dbReference type="Pfam" id="PF10346">
    <property type="entry name" value="Con-6"/>
    <property type="match status" value="2"/>
</dbReference>
<dbReference type="AlphaFoldDB" id="S7Z8B4"/>
<feature type="compositionally biased region" description="Basic and acidic residues" evidence="1">
    <location>
        <begin position="1"/>
        <end position="12"/>
    </location>
</feature>
<protein>
    <recommendedName>
        <fullName evidence="4">Conidiation-specific protein 6</fullName>
    </recommendedName>
</protein>
<evidence type="ECO:0008006" key="4">
    <source>
        <dbReference type="Google" id="ProtNLM"/>
    </source>
</evidence>
<dbReference type="OrthoDB" id="5419162at2759"/>
<dbReference type="eggNOG" id="ENOG502S75W">
    <property type="taxonomic scope" value="Eukaryota"/>
</dbReference>
<evidence type="ECO:0000313" key="2">
    <source>
        <dbReference type="EMBL" id="EPS26424.1"/>
    </source>
</evidence>
<dbReference type="Proteomes" id="UP000019376">
    <property type="component" value="Unassembled WGS sequence"/>
</dbReference>
<gene>
    <name evidence="2" type="ORF">PDE_01360</name>
</gene>
<sequence length="104" mass="11865">MARHTGSEENRLRGYKAAAHNPRNSSEARAHAQEEVTKLSHAEHEHERQSGQPQYSSDEEHPYNERHEENVKRGLKAAVHNPRVSQGGKERAQHKLDEMGEPVE</sequence>
<dbReference type="PANTHER" id="PTHR36576:SF2">
    <property type="entry name" value="PROTEIN CON-6, PUTATIVE (AFU_ORTHOLOGUE AFUA_4G03615)-RELATED"/>
    <property type="match status" value="1"/>
</dbReference>
<reference evidence="2 3" key="1">
    <citation type="journal article" date="2013" name="PLoS ONE">
        <title>Genomic and secretomic analyses reveal unique features of the lignocellulolytic enzyme system of Penicillium decumbens.</title>
        <authorList>
            <person name="Liu G."/>
            <person name="Zhang L."/>
            <person name="Wei X."/>
            <person name="Zou G."/>
            <person name="Qin Y."/>
            <person name="Ma L."/>
            <person name="Li J."/>
            <person name="Zheng H."/>
            <person name="Wang S."/>
            <person name="Wang C."/>
            <person name="Xun L."/>
            <person name="Zhao G.-P."/>
            <person name="Zhou Z."/>
            <person name="Qu Y."/>
        </authorList>
    </citation>
    <scope>NUCLEOTIDE SEQUENCE [LARGE SCALE GENOMIC DNA]</scope>
    <source>
        <strain evidence="3">114-2 / CGMCC 5302</strain>
    </source>
</reference>
<dbReference type="PhylomeDB" id="S7Z8B4"/>
<proteinExistence type="predicted"/>
<dbReference type="InterPro" id="IPR052670">
    <property type="entry name" value="UPF0654_domain"/>
</dbReference>
<feature type="compositionally biased region" description="Basic and acidic residues" evidence="1">
    <location>
        <begin position="26"/>
        <end position="49"/>
    </location>
</feature>